<evidence type="ECO:0000256" key="1">
    <source>
        <dbReference type="SAM" id="MobiDB-lite"/>
    </source>
</evidence>
<keyword evidence="3" id="KW-0732">Signal</keyword>
<feature type="transmembrane region" description="Helical" evidence="2">
    <location>
        <begin position="249"/>
        <end position="273"/>
    </location>
</feature>
<dbReference type="CDD" id="cd12087">
    <property type="entry name" value="TM_EGFR-like"/>
    <property type="match status" value="1"/>
</dbReference>
<accession>A0A6A6IB35</accession>
<dbReference type="OrthoDB" id="5215637at2759"/>
<feature type="compositionally biased region" description="Low complexity" evidence="1">
    <location>
        <begin position="174"/>
        <end position="200"/>
    </location>
</feature>
<proteinExistence type="predicted"/>
<keyword evidence="2" id="KW-1133">Transmembrane helix</keyword>
<evidence type="ECO:0000313" key="4">
    <source>
        <dbReference type="EMBL" id="KAF2246703.1"/>
    </source>
</evidence>
<protein>
    <recommendedName>
        <fullName evidence="6">Mid2 domain-containing protein</fullName>
    </recommendedName>
</protein>
<evidence type="ECO:0008006" key="6">
    <source>
        <dbReference type="Google" id="ProtNLM"/>
    </source>
</evidence>
<organism evidence="4 5">
    <name type="scientific">Trematosphaeria pertusa</name>
    <dbReference type="NCBI Taxonomy" id="390896"/>
    <lineage>
        <taxon>Eukaryota</taxon>
        <taxon>Fungi</taxon>
        <taxon>Dikarya</taxon>
        <taxon>Ascomycota</taxon>
        <taxon>Pezizomycotina</taxon>
        <taxon>Dothideomycetes</taxon>
        <taxon>Pleosporomycetidae</taxon>
        <taxon>Pleosporales</taxon>
        <taxon>Massarineae</taxon>
        <taxon>Trematosphaeriaceae</taxon>
        <taxon>Trematosphaeria</taxon>
    </lineage>
</organism>
<keyword evidence="2" id="KW-0812">Transmembrane</keyword>
<name>A0A6A6IB35_9PLEO</name>
<dbReference type="Proteomes" id="UP000800094">
    <property type="component" value="Unassembled WGS sequence"/>
</dbReference>
<dbReference type="EMBL" id="ML987198">
    <property type="protein sequence ID" value="KAF2246703.1"/>
    <property type="molecule type" value="Genomic_DNA"/>
</dbReference>
<evidence type="ECO:0000256" key="2">
    <source>
        <dbReference type="SAM" id="Phobius"/>
    </source>
</evidence>
<feature type="region of interest" description="Disordered" evidence="1">
    <location>
        <begin position="165"/>
        <end position="208"/>
    </location>
</feature>
<dbReference type="GeneID" id="54586939"/>
<evidence type="ECO:0000256" key="3">
    <source>
        <dbReference type="SAM" id="SignalP"/>
    </source>
</evidence>
<evidence type="ECO:0000313" key="5">
    <source>
        <dbReference type="Proteomes" id="UP000800094"/>
    </source>
</evidence>
<dbReference type="RefSeq" id="XP_033681707.1">
    <property type="nucleotide sequence ID" value="XM_033833609.1"/>
</dbReference>
<keyword evidence="5" id="KW-1185">Reference proteome</keyword>
<gene>
    <name evidence="4" type="ORF">BU26DRAFT_567053</name>
</gene>
<feature type="region of interest" description="Disordered" evidence="1">
    <location>
        <begin position="431"/>
        <end position="480"/>
    </location>
</feature>
<feature type="signal peptide" evidence="3">
    <location>
        <begin position="1"/>
        <end position="24"/>
    </location>
</feature>
<sequence>MNRAIFTCLRVAGIALAFQQVAVAQTCYYPNGDEAAGSEKPCSSAEGSACCPDKWECLDNGLCYYEPDNLHGRYSCTDKSWKSPGCPSNMCTYDMSAGGGESITQCSSHDNQWCCNADATHVNCCQESPEPRPFFALQDGQAYATIGGSSASSVPDLASITGLATGSGSGGGASSTPAPSSSDSPSSNSANSPSKSAESTPVTSLQTSVASGTAGVSTVIQTVVTPAPVPSSSSGPTATSSKSKSKSNIGLIVGCAVGIPLALALIGILIWLLRKRRHQKTHPYSETPDPYSNGSASPEFAGGAKLHKNGGATKYRSESDGPGMPELAGQGVGPGRPISTIKGRAELDSGAGFVPGTTPHAPHLVGLGGGNGMTGHTPQSSWGSAPPMYSPGMNQAAWAPGHAQQNSMGSMPDGGAAGVRAEGGGYIPYRPPPGHGPVPQELDTTGGGGGLHHVPEMAELSTVRTPPEAAELGTVRTPPA</sequence>
<feature type="region of interest" description="Disordered" evidence="1">
    <location>
        <begin position="281"/>
        <end position="342"/>
    </location>
</feature>
<dbReference type="AlphaFoldDB" id="A0A6A6IB35"/>
<reference evidence="4" key="1">
    <citation type="journal article" date="2020" name="Stud. Mycol.">
        <title>101 Dothideomycetes genomes: a test case for predicting lifestyles and emergence of pathogens.</title>
        <authorList>
            <person name="Haridas S."/>
            <person name="Albert R."/>
            <person name="Binder M."/>
            <person name="Bloem J."/>
            <person name="Labutti K."/>
            <person name="Salamov A."/>
            <person name="Andreopoulos B."/>
            <person name="Baker S."/>
            <person name="Barry K."/>
            <person name="Bills G."/>
            <person name="Bluhm B."/>
            <person name="Cannon C."/>
            <person name="Castanera R."/>
            <person name="Culley D."/>
            <person name="Daum C."/>
            <person name="Ezra D."/>
            <person name="Gonzalez J."/>
            <person name="Henrissat B."/>
            <person name="Kuo A."/>
            <person name="Liang C."/>
            <person name="Lipzen A."/>
            <person name="Lutzoni F."/>
            <person name="Magnuson J."/>
            <person name="Mondo S."/>
            <person name="Nolan M."/>
            <person name="Ohm R."/>
            <person name="Pangilinan J."/>
            <person name="Park H.-J."/>
            <person name="Ramirez L."/>
            <person name="Alfaro M."/>
            <person name="Sun H."/>
            <person name="Tritt A."/>
            <person name="Yoshinaga Y."/>
            <person name="Zwiers L.-H."/>
            <person name="Turgeon B."/>
            <person name="Goodwin S."/>
            <person name="Spatafora J."/>
            <person name="Crous P."/>
            <person name="Grigoriev I."/>
        </authorList>
    </citation>
    <scope>NUCLEOTIDE SEQUENCE</scope>
    <source>
        <strain evidence="4">CBS 122368</strain>
    </source>
</reference>
<feature type="chain" id="PRO_5025369911" description="Mid2 domain-containing protein" evidence="3">
    <location>
        <begin position="25"/>
        <end position="480"/>
    </location>
</feature>
<keyword evidence="2" id="KW-0472">Membrane</keyword>